<dbReference type="PRINTS" id="PR00368">
    <property type="entry name" value="FADPNR"/>
</dbReference>
<evidence type="ECO:0000256" key="3">
    <source>
        <dbReference type="ARBA" id="ARBA00008562"/>
    </source>
</evidence>
<evidence type="ECO:0000256" key="4">
    <source>
        <dbReference type="ARBA" id="ARBA00012173"/>
    </source>
</evidence>
<evidence type="ECO:0000256" key="8">
    <source>
        <dbReference type="ARBA" id="ARBA00022827"/>
    </source>
</evidence>
<comment type="pathway">
    <text evidence="2 12">Cofactor biosynthesis; NAD(+) biosynthesis; iminoaspartate from L-aspartate (oxidase route): step 1/1.</text>
</comment>
<dbReference type="Pfam" id="PF02910">
    <property type="entry name" value="Succ_DH_flav_C"/>
    <property type="match status" value="1"/>
</dbReference>
<sequence length="543" mass="60926">MDRLEKIPRFLYSPKVFMEEETNIIIVGGGIAGLTTALNCSSDKKVLLVMECDFNDCNTYHAQGGIAAALTEIDSPTNHFNDTNKAGGYFCNEDSLKILTSEAPQAINFLIKNGVNFDKDQQGFCLAREGGHGLRRILRIDGDSTGRGLIDALKQKVLECKNIKVVQNSFMVDILTKDNYVQGIILENNKKMHVVYSNVVILASGGLGSIYSHNTNPEHITGDGIAAAFRAGALLSDMEFVQFHPTALKHPKAPRLLISEAVRGEGAILRNPGGERFMPKYHEEAELTSRDIVARAIFAEMSRLNIDNVFLDITHKSKEFLQKRFPKIYNFCLDYDIDMSKDWIPVVPAVHYTIGGIKTNLDGETNINGLYAVGEVACTGVHGANRLASNSLLEGVIFGKRVGESASQYCNKKNFIKSNYRTIIPKQVMNNNVKLFDESFLNTQLLVLKQMNQKYLGLIRTEEGLLKLLDLLTVNPLIYKYGFTNKKIWKFQNMLLVSYLSAYSSLKRKESRGVHYRSDYPLISNEKVHYDLQRRGIKEVKIC</sequence>
<dbReference type="InterPro" id="IPR003953">
    <property type="entry name" value="FAD-dep_OxRdtase_2_FAD-bd"/>
</dbReference>
<comment type="subcellular location">
    <subcellularLocation>
        <location evidence="12">Cytoplasm</location>
    </subcellularLocation>
</comment>
<gene>
    <name evidence="15" type="ORF">SAMN00017405_1952</name>
</gene>
<keyword evidence="7 12" id="KW-0662">Pyridine nucleotide biosynthesis</keyword>
<comment type="similarity">
    <text evidence="3 12">Belongs to the FAD-dependent oxidoreductase 2 family. NadB subfamily.</text>
</comment>
<dbReference type="RefSeq" id="WP_084053603.1">
    <property type="nucleotide sequence ID" value="NZ_FWWT01000020.1"/>
</dbReference>
<comment type="function">
    <text evidence="12">Catalyzes the oxidation of L-aspartate to iminoaspartate.</text>
</comment>
<evidence type="ECO:0000256" key="9">
    <source>
        <dbReference type="ARBA" id="ARBA00023002"/>
    </source>
</evidence>
<evidence type="ECO:0000259" key="14">
    <source>
        <dbReference type="Pfam" id="PF02910"/>
    </source>
</evidence>
<dbReference type="UniPathway" id="UPA00253">
    <property type="reaction ID" value="UER00326"/>
</dbReference>
<evidence type="ECO:0000256" key="12">
    <source>
        <dbReference type="RuleBase" id="RU362049"/>
    </source>
</evidence>
<comment type="cofactor">
    <cofactor evidence="1 12">
        <name>FAD</name>
        <dbReference type="ChEBI" id="CHEBI:57692"/>
    </cofactor>
</comment>
<keyword evidence="16" id="KW-1185">Reference proteome</keyword>
<dbReference type="GO" id="GO:0033765">
    <property type="term" value="F:steroid dehydrogenase activity, acting on the CH-CH group of donors"/>
    <property type="evidence" value="ECO:0007669"/>
    <property type="project" value="UniProtKB-ARBA"/>
</dbReference>
<dbReference type="FunFam" id="3.90.700.10:FF:000002">
    <property type="entry name" value="L-aspartate oxidase"/>
    <property type="match status" value="1"/>
</dbReference>
<evidence type="ECO:0000256" key="10">
    <source>
        <dbReference type="ARBA" id="ARBA00048305"/>
    </source>
</evidence>
<dbReference type="SUPFAM" id="SSF51905">
    <property type="entry name" value="FAD/NAD(P)-binding domain"/>
    <property type="match status" value="1"/>
</dbReference>
<dbReference type="GO" id="GO:0008734">
    <property type="term" value="F:L-aspartate oxidase activity"/>
    <property type="evidence" value="ECO:0007669"/>
    <property type="project" value="UniProtKB-UniRule"/>
</dbReference>
<evidence type="ECO:0000313" key="16">
    <source>
        <dbReference type="Proteomes" id="UP000192731"/>
    </source>
</evidence>
<evidence type="ECO:0000256" key="6">
    <source>
        <dbReference type="ARBA" id="ARBA00022630"/>
    </source>
</evidence>
<dbReference type="SUPFAM" id="SSF56425">
    <property type="entry name" value="Succinate dehydrogenase/fumarate reductase flavoprotein, catalytic domain"/>
    <property type="match status" value="1"/>
</dbReference>
<dbReference type="NCBIfam" id="TIGR00551">
    <property type="entry name" value="nadB"/>
    <property type="match status" value="1"/>
</dbReference>
<accession>A0A1W1VGA3</accession>
<dbReference type="EC" id="1.4.3.16" evidence="4 11"/>
<dbReference type="InterPro" id="IPR036188">
    <property type="entry name" value="FAD/NAD-bd_sf"/>
</dbReference>
<dbReference type="AlphaFoldDB" id="A0A1W1VGA3"/>
<keyword evidence="9 12" id="KW-0560">Oxidoreductase</keyword>
<comment type="catalytic activity">
    <reaction evidence="10">
        <text>L-aspartate + O2 = iminosuccinate + H2O2</text>
        <dbReference type="Rhea" id="RHEA:25876"/>
        <dbReference type="ChEBI" id="CHEBI:15379"/>
        <dbReference type="ChEBI" id="CHEBI:16240"/>
        <dbReference type="ChEBI" id="CHEBI:29991"/>
        <dbReference type="ChEBI" id="CHEBI:77875"/>
        <dbReference type="EC" id="1.4.3.16"/>
    </reaction>
    <physiologicalReaction direction="left-to-right" evidence="10">
        <dbReference type="Rhea" id="RHEA:25877"/>
    </physiologicalReaction>
</comment>
<reference evidence="15 16" key="1">
    <citation type="submission" date="2017-04" db="EMBL/GenBank/DDBJ databases">
        <authorList>
            <person name="Afonso C.L."/>
            <person name="Miller P.J."/>
            <person name="Scott M.A."/>
            <person name="Spackman E."/>
            <person name="Goraichik I."/>
            <person name="Dimitrov K.M."/>
            <person name="Suarez D.L."/>
            <person name="Swayne D.E."/>
        </authorList>
    </citation>
    <scope>NUCLEOTIDE SEQUENCE [LARGE SCALE GENOMIC DNA]</scope>
    <source>
        <strain evidence="15 16">DSM 11270</strain>
    </source>
</reference>
<evidence type="ECO:0000256" key="1">
    <source>
        <dbReference type="ARBA" id="ARBA00001974"/>
    </source>
</evidence>
<dbReference type="InterPro" id="IPR037099">
    <property type="entry name" value="Fum_R/Succ_DH_flav-like_C_sf"/>
</dbReference>
<dbReference type="SUPFAM" id="SSF46977">
    <property type="entry name" value="Succinate dehydrogenase/fumarate reductase flavoprotein C-terminal domain"/>
    <property type="match status" value="1"/>
</dbReference>
<dbReference type="STRING" id="656914.SAMN00017405_1952"/>
<dbReference type="OrthoDB" id="9806724at2"/>
<dbReference type="InterPro" id="IPR005288">
    <property type="entry name" value="NadB"/>
</dbReference>
<dbReference type="InterPro" id="IPR015939">
    <property type="entry name" value="Fum_Rdtase/Succ_DH_flav-like_C"/>
</dbReference>
<protein>
    <recommendedName>
        <fullName evidence="5 11">L-aspartate oxidase</fullName>
        <ecNumber evidence="4 11">1.4.3.16</ecNumber>
    </recommendedName>
</protein>
<dbReference type="GO" id="GO:0034628">
    <property type="term" value="P:'de novo' NAD+ biosynthetic process from L-aspartate"/>
    <property type="evidence" value="ECO:0007669"/>
    <property type="project" value="TreeGrafter"/>
</dbReference>
<dbReference type="Gene3D" id="3.50.50.60">
    <property type="entry name" value="FAD/NAD(P)-binding domain"/>
    <property type="match status" value="1"/>
</dbReference>
<evidence type="ECO:0000256" key="5">
    <source>
        <dbReference type="ARBA" id="ARBA00021901"/>
    </source>
</evidence>
<dbReference type="GO" id="GO:0005737">
    <property type="term" value="C:cytoplasm"/>
    <property type="evidence" value="ECO:0007669"/>
    <property type="project" value="UniProtKB-SubCell"/>
</dbReference>
<evidence type="ECO:0000313" key="15">
    <source>
        <dbReference type="EMBL" id="SMB92385.1"/>
    </source>
</evidence>
<keyword evidence="8 12" id="KW-0274">FAD</keyword>
<organism evidence="15 16">
    <name type="scientific">Desulfonispora thiosulfatigenes DSM 11270</name>
    <dbReference type="NCBI Taxonomy" id="656914"/>
    <lineage>
        <taxon>Bacteria</taxon>
        <taxon>Bacillati</taxon>
        <taxon>Bacillota</taxon>
        <taxon>Clostridia</taxon>
        <taxon>Eubacteriales</taxon>
        <taxon>Peptococcaceae</taxon>
        <taxon>Desulfonispora</taxon>
    </lineage>
</organism>
<evidence type="ECO:0000259" key="13">
    <source>
        <dbReference type="Pfam" id="PF00890"/>
    </source>
</evidence>
<evidence type="ECO:0000256" key="11">
    <source>
        <dbReference type="NCBIfam" id="TIGR00551"/>
    </source>
</evidence>
<dbReference type="PANTHER" id="PTHR42716:SF2">
    <property type="entry name" value="L-ASPARTATE OXIDASE, CHLOROPLASTIC"/>
    <property type="match status" value="1"/>
</dbReference>
<evidence type="ECO:0000256" key="7">
    <source>
        <dbReference type="ARBA" id="ARBA00022642"/>
    </source>
</evidence>
<dbReference type="Gene3D" id="3.90.700.10">
    <property type="entry name" value="Succinate dehydrogenase/fumarate reductase flavoprotein, catalytic domain"/>
    <property type="match status" value="1"/>
</dbReference>
<feature type="domain" description="FAD-dependent oxidoreductase 2 FAD-binding" evidence="13">
    <location>
        <begin position="24"/>
        <end position="392"/>
    </location>
</feature>
<feature type="domain" description="Fumarate reductase/succinate dehydrogenase flavoprotein-like C-terminal" evidence="14">
    <location>
        <begin position="487"/>
        <end position="524"/>
    </location>
</feature>
<keyword evidence="6 12" id="KW-0285">Flavoprotein</keyword>
<dbReference type="InterPro" id="IPR027477">
    <property type="entry name" value="Succ_DH/fumarate_Rdtase_cat_sf"/>
</dbReference>
<dbReference type="PANTHER" id="PTHR42716">
    <property type="entry name" value="L-ASPARTATE OXIDASE"/>
    <property type="match status" value="1"/>
</dbReference>
<name>A0A1W1VGA3_DESTI</name>
<dbReference type="Pfam" id="PF00890">
    <property type="entry name" value="FAD_binding_2"/>
    <property type="match status" value="1"/>
</dbReference>
<dbReference type="Gene3D" id="1.20.58.100">
    <property type="entry name" value="Fumarate reductase/succinate dehydrogenase flavoprotein-like, C-terminal domain"/>
    <property type="match status" value="1"/>
</dbReference>
<evidence type="ECO:0000256" key="2">
    <source>
        <dbReference type="ARBA" id="ARBA00004950"/>
    </source>
</evidence>
<proteinExistence type="inferred from homology"/>
<dbReference type="Proteomes" id="UP000192731">
    <property type="component" value="Unassembled WGS sequence"/>
</dbReference>
<dbReference type="EMBL" id="FWWT01000020">
    <property type="protein sequence ID" value="SMB92385.1"/>
    <property type="molecule type" value="Genomic_DNA"/>
</dbReference>